<keyword evidence="7" id="KW-0732">Signal</keyword>
<keyword evidence="6" id="KW-0539">Nucleus</keyword>
<accession>A0AAR5P7D5</accession>
<evidence type="ECO:0000313" key="10">
    <source>
        <dbReference type="Proteomes" id="UP000019118"/>
    </source>
</evidence>
<keyword evidence="4" id="KW-0378">Hydrolase</keyword>
<feature type="chain" id="PRO_5043546301" description="DUF1907 domain-containing protein" evidence="7">
    <location>
        <begin position="29"/>
        <end position="345"/>
    </location>
</feature>
<feature type="signal peptide" evidence="7">
    <location>
        <begin position="1"/>
        <end position="28"/>
    </location>
</feature>
<evidence type="ECO:0000256" key="7">
    <source>
        <dbReference type="SAM" id="SignalP"/>
    </source>
</evidence>
<dbReference type="AlphaFoldDB" id="A0AAR5P7D5"/>
<evidence type="ECO:0000256" key="3">
    <source>
        <dbReference type="ARBA" id="ARBA00022723"/>
    </source>
</evidence>
<keyword evidence="5" id="KW-0862">Zinc</keyword>
<evidence type="ECO:0000256" key="6">
    <source>
        <dbReference type="ARBA" id="ARBA00023242"/>
    </source>
</evidence>
<evidence type="ECO:0000259" key="8">
    <source>
        <dbReference type="SMART" id="SM01168"/>
    </source>
</evidence>
<name>A0AAR5P7D5_DENPD</name>
<dbReference type="Proteomes" id="UP000019118">
    <property type="component" value="Unassembled WGS sequence"/>
</dbReference>
<reference evidence="10" key="1">
    <citation type="journal article" date="2013" name="Genome Biol.">
        <title>Draft genome of the mountain pine beetle, Dendroctonus ponderosae Hopkins, a major forest pest.</title>
        <authorList>
            <person name="Keeling C.I."/>
            <person name="Yuen M.M."/>
            <person name="Liao N.Y."/>
            <person name="Docking T.R."/>
            <person name="Chan S.K."/>
            <person name="Taylor G.A."/>
            <person name="Palmquist D.L."/>
            <person name="Jackman S.D."/>
            <person name="Nguyen A."/>
            <person name="Li M."/>
            <person name="Henderson H."/>
            <person name="Janes J.K."/>
            <person name="Zhao Y."/>
            <person name="Pandoh P."/>
            <person name="Moore R."/>
            <person name="Sperling F.A."/>
            <person name="Huber D.P."/>
            <person name="Birol I."/>
            <person name="Jones S.J."/>
            <person name="Bohlmann J."/>
        </authorList>
    </citation>
    <scope>NUCLEOTIDE SEQUENCE</scope>
</reference>
<sequence length="345" mass="37795">MQHKPSQSINNLILVLLSSSTIRFSTMALVPNSYPIHTKSLYQPPLTEVAEVFRSYLPTNFQEVNVSVVECPDLTSKPFLLAAGGLNGNAKLLEIGGTQYLLPLVTREKLYDLLDIAKSVALEPAFLIGAGAGPHPFIGANCEGIVNLKIEKGVADQQTRTSKVEGADEHMVVQVLPNNETRIALLGNIFASEGKPGKVIKVHVKKRTGAKNFIETLRNAIEEKYGKDQLVGIGGAFLIAEGKAKQHVMRDFSKTPLTSEDDVNNWLKFYEMSAPLTALGTFTSNDGADLDLRVQHFHSFSTHGEAGHYHYDTTPDTVEYLGYFNVAQEVVRVDKPESGSKLGRD</sequence>
<dbReference type="PANTHER" id="PTHR13204">
    <property type="entry name" value="PTD012 PROTEIN"/>
    <property type="match status" value="1"/>
</dbReference>
<dbReference type="SMART" id="SM01168">
    <property type="entry name" value="DUF1907"/>
    <property type="match status" value="1"/>
</dbReference>
<dbReference type="CDD" id="cd17298">
    <property type="entry name" value="DUF1907"/>
    <property type="match status" value="1"/>
</dbReference>
<dbReference type="GO" id="GO:0016788">
    <property type="term" value="F:hydrolase activity, acting on ester bonds"/>
    <property type="evidence" value="ECO:0007669"/>
    <property type="project" value="TreeGrafter"/>
</dbReference>
<feature type="domain" description="DUF1907" evidence="8">
    <location>
        <begin position="52"/>
        <end position="333"/>
    </location>
</feature>
<proteinExistence type="predicted"/>
<dbReference type="InterPro" id="IPR015021">
    <property type="entry name" value="C11orf54_DUF1907"/>
</dbReference>
<evidence type="ECO:0000256" key="1">
    <source>
        <dbReference type="ARBA" id="ARBA00004123"/>
    </source>
</evidence>
<evidence type="ECO:0000256" key="4">
    <source>
        <dbReference type="ARBA" id="ARBA00022801"/>
    </source>
</evidence>
<organism evidence="9 10">
    <name type="scientific">Dendroctonus ponderosae</name>
    <name type="common">Mountain pine beetle</name>
    <dbReference type="NCBI Taxonomy" id="77166"/>
    <lineage>
        <taxon>Eukaryota</taxon>
        <taxon>Metazoa</taxon>
        <taxon>Ecdysozoa</taxon>
        <taxon>Arthropoda</taxon>
        <taxon>Hexapoda</taxon>
        <taxon>Insecta</taxon>
        <taxon>Pterygota</taxon>
        <taxon>Neoptera</taxon>
        <taxon>Endopterygota</taxon>
        <taxon>Coleoptera</taxon>
        <taxon>Polyphaga</taxon>
        <taxon>Cucujiformia</taxon>
        <taxon>Curculionidae</taxon>
        <taxon>Scolytinae</taxon>
        <taxon>Dendroctonus</taxon>
    </lineage>
</organism>
<protein>
    <recommendedName>
        <fullName evidence="8">DUF1907 domain-containing protein</fullName>
    </recommendedName>
</protein>
<dbReference type="PANTHER" id="PTHR13204:SF1">
    <property type="entry name" value="ESTER HYDROLASE C11ORF54"/>
    <property type="match status" value="1"/>
</dbReference>
<dbReference type="KEGG" id="dpa:109535147"/>
<comment type="subcellular location">
    <subcellularLocation>
        <location evidence="1">Nucleus</location>
    </subcellularLocation>
</comment>
<dbReference type="Pfam" id="PF08925">
    <property type="entry name" value="DUF1907"/>
    <property type="match status" value="1"/>
</dbReference>
<keyword evidence="10" id="KW-1185">Reference proteome</keyword>
<evidence type="ECO:0000256" key="2">
    <source>
        <dbReference type="ARBA" id="ARBA00011245"/>
    </source>
</evidence>
<evidence type="ECO:0000256" key="5">
    <source>
        <dbReference type="ARBA" id="ARBA00022833"/>
    </source>
</evidence>
<comment type="subunit">
    <text evidence="2">Monomer.</text>
</comment>
<dbReference type="GeneID" id="109535147"/>
<dbReference type="SUPFAM" id="SSF117856">
    <property type="entry name" value="AF0104/ALDC/Ptd012-like"/>
    <property type="match status" value="1"/>
</dbReference>
<reference evidence="9" key="2">
    <citation type="submission" date="2024-08" db="UniProtKB">
        <authorList>
            <consortium name="EnsemblMetazoa"/>
        </authorList>
    </citation>
    <scope>IDENTIFICATION</scope>
</reference>
<dbReference type="GO" id="GO:0008270">
    <property type="term" value="F:zinc ion binding"/>
    <property type="evidence" value="ECO:0007669"/>
    <property type="project" value="TreeGrafter"/>
</dbReference>
<dbReference type="EnsemblMetazoa" id="XM_019900987.1">
    <property type="protein sequence ID" value="XP_019756546.1"/>
    <property type="gene ID" value="LOC109535147"/>
</dbReference>
<dbReference type="GO" id="GO:0005634">
    <property type="term" value="C:nucleus"/>
    <property type="evidence" value="ECO:0007669"/>
    <property type="project" value="UniProtKB-SubCell"/>
</dbReference>
<keyword evidence="3" id="KW-0479">Metal-binding</keyword>
<evidence type="ECO:0000313" key="9">
    <source>
        <dbReference type="EnsemblMetazoa" id="XP_019756546.1"/>
    </source>
</evidence>